<evidence type="ECO:0000256" key="1">
    <source>
        <dbReference type="ARBA" id="ARBA00004236"/>
    </source>
</evidence>
<feature type="transmembrane region" description="Helical" evidence="8">
    <location>
        <begin position="50"/>
        <end position="68"/>
    </location>
</feature>
<keyword evidence="5 8" id="KW-1133">Transmembrane helix</keyword>
<evidence type="ECO:0000256" key="5">
    <source>
        <dbReference type="ARBA" id="ARBA00022989"/>
    </source>
</evidence>
<accession>A0ABX6YI56</accession>
<proteinExistence type="inferred from homology"/>
<evidence type="ECO:0000256" key="3">
    <source>
        <dbReference type="ARBA" id="ARBA00022475"/>
    </source>
</evidence>
<evidence type="ECO:0000313" key="10">
    <source>
        <dbReference type="Proteomes" id="UP000662814"/>
    </source>
</evidence>
<dbReference type="InterPro" id="IPR038468">
    <property type="entry name" value="MmpS_C"/>
</dbReference>
<keyword evidence="4 8" id="KW-0812">Transmembrane</keyword>
<gene>
    <name evidence="9" type="ORF">HCR76_16200</name>
</gene>
<evidence type="ECO:0000313" key="9">
    <source>
        <dbReference type="EMBL" id="QPZ38305.1"/>
    </source>
</evidence>
<keyword evidence="3" id="KW-1003">Cell membrane</keyword>
<name>A0ABX6YI56_9MICO</name>
<dbReference type="Proteomes" id="UP000662814">
    <property type="component" value="Chromosome"/>
</dbReference>
<feature type="region of interest" description="Disordered" evidence="7">
    <location>
        <begin position="1"/>
        <end position="21"/>
    </location>
</feature>
<feature type="compositionally biased region" description="Polar residues" evidence="7">
    <location>
        <begin position="205"/>
        <end position="222"/>
    </location>
</feature>
<evidence type="ECO:0000256" key="4">
    <source>
        <dbReference type="ARBA" id="ARBA00022692"/>
    </source>
</evidence>
<keyword evidence="10" id="KW-1185">Reference proteome</keyword>
<dbReference type="InterPro" id="IPR008693">
    <property type="entry name" value="MmpS"/>
</dbReference>
<reference evidence="9 10" key="1">
    <citation type="submission" date="2020-12" db="EMBL/GenBank/DDBJ databases">
        <title>Microbacterium sp. HY060.</title>
        <authorList>
            <person name="Zhou J."/>
        </authorList>
    </citation>
    <scope>NUCLEOTIDE SEQUENCE [LARGE SCALE GENOMIC DNA]</scope>
    <source>
        <strain evidence="9 10">HY60</strain>
    </source>
</reference>
<dbReference type="RefSeq" id="WP_166986863.1">
    <property type="nucleotide sequence ID" value="NZ_CP061169.1"/>
</dbReference>
<organism evidence="9 10">
    <name type="scientific">Paramicrobacterium chengjingii</name>
    <dbReference type="NCBI Taxonomy" id="2769067"/>
    <lineage>
        <taxon>Bacteria</taxon>
        <taxon>Bacillati</taxon>
        <taxon>Actinomycetota</taxon>
        <taxon>Actinomycetes</taxon>
        <taxon>Micrococcales</taxon>
        <taxon>Microbacteriaceae</taxon>
        <taxon>Paramicrobacterium</taxon>
    </lineage>
</organism>
<protein>
    <recommendedName>
        <fullName evidence="11">DUF4190 domain-containing protein</fullName>
    </recommendedName>
</protein>
<evidence type="ECO:0008006" key="11">
    <source>
        <dbReference type="Google" id="ProtNLM"/>
    </source>
</evidence>
<evidence type="ECO:0000256" key="8">
    <source>
        <dbReference type="SAM" id="Phobius"/>
    </source>
</evidence>
<comment type="similarity">
    <text evidence="2">Belongs to the MmpS family.</text>
</comment>
<dbReference type="EMBL" id="CP061169">
    <property type="protein sequence ID" value="QPZ38305.1"/>
    <property type="molecule type" value="Genomic_DNA"/>
</dbReference>
<feature type="transmembrane region" description="Helical" evidence="8">
    <location>
        <begin position="26"/>
        <end position="44"/>
    </location>
</feature>
<dbReference type="Gene3D" id="2.60.40.2880">
    <property type="entry name" value="MmpS1-5, C-terminal soluble domain"/>
    <property type="match status" value="1"/>
</dbReference>
<keyword evidence="6 8" id="KW-0472">Membrane</keyword>
<feature type="region of interest" description="Disordered" evidence="7">
    <location>
        <begin position="205"/>
        <end position="229"/>
    </location>
</feature>
<sequence>MTIPPSVDPQFAPAQPQPPEQKTGNGLGVAALVVGIVAIVGAFIPFVNYASGFIAFVGLVLGIIALCLKGKRKGSAIAGTIISAVALILSIVMAMVYTAVFATAVSESIDKTIAEDEAKASQEIVVVYEVTGDAKDASVTYSTYNDGSAGTEQATGTTLPFTKEITVKAGGDFDWSSYSLIAMNGLGDTGEISCSITVDGEVVSEQTSSGELASATCSTSSFGDDDDDK</sequence>
<evidence type="ECO:0000256" key="6">
    <source>
        <dbReference type="ARBA" id="ARBA00023136"/>
    </source>
</evidence>
<feature type="transmembrane region" description="Helical" evidence="8">
    <location>
        <begin position="80"/>
        <end position="102"/>
    </location>
</feature>
<comment type="subcellular location">
    <subcellularLocation>
        <location evidence="1">Cell membrane</location>
    </subcellularLocation>
</comment>
<evidence type="ECO:0000256" key="7">
    <source>
        <dbReference type="SAM" id="MobiDB-lite"/>
    </source>
</evidence>
<evidence type="ECO:0000256" key="2">
    <source>
        <dbReference type="ARBA" id="ARBA00007531"/>
    </source>
</evidence>
<dbReference type="Pfam" id="PF05423">
    <property type="entry name" value="Mycobact_memb"/>
    <property type="match status" value="1"/>
</dbReference>